<sequence length="179" mass="20314">MAFTPINEKNPLAADILKACAFLYPDNIPLRLFEAQSERIFSPAFAKLPHRSLEAINLLCSSSLVRHTAATTAKRSNSDVYREKLSIHHLVQTIVGLEIDNAERLEWCERLISGLRGEVDSNFEQLDNEYFTRVMEVYGPHIQQVVLQFQKWEAGLSDISNDLPFVDRPLSHTTGSQMV</sequence>
<reference evidence="2 3" key="1">
    <citation type="journal article" date="2018" name="New Phytol.">
        <title>Phylogenomics of Endogonaceae and evolution of mycorrhizas within Mucoromycota.</title>
        <authorList>
            <person name="Chang Y."/>
            <person name="Desiro A."/>
            <person name="Na H."/>
            <person name="Sandor L."/>
            <person name="Lipzen A."/>
            <person name="Clum A."/>
            <person name="Barry K."/>
            <person name="Grigoriev I.V."/>
            <person name="Martin F.M."/>
            <person name="Stajich J.E."/>
            <person name="Smith M.E."/>
            <person name="Bonito G."/>
            <person name="Spatafora J.W."/>
        </authorList>
    </citation>
    <scope>NUCLEOTIDE SEQUENCE [LARGE SCALE GENOMIC DNA]</scope>
    <source>
        <strain evidence="2 3">GMNB39</strain>
    </source>
</reference>
<protein>
    <recommendedName>
        <fullName evidence="1">DUF7779 domain-containing protein</fullName>
    </recommendedName>
</protein>
<proteinExistence type="predicted"/>
<accession>A0A433D0M6</accession>
<dbReference type="EMBL" id="RBNI01009010">
    <property type="protein sequence ID" value="RUP44386.1"/>
    <property type="molecule type" value="Genomic_DNA"/>
</dbReference>
<name>A0A433D0M6_9FUNG</name>
<dbReference type="AlphaFoldDB" id="A0A433D0M6"/>
<feature type="domain" description="DUF7779" evidence="1">
    <location>
        <begin position="10"/>
        <end position="103"/>
    </location>
</feature>
<evidence type="ECO:0000259" key="1">
    <source>
        <dbReference type="Pfam" id="PF25000"/>
    </source>
</evidence>
<dbReference type="Proteomes" id="UP000268093">
    <property type="component" value="Unassembled WGS sequence"/>
</dbReference>
<evidence type="ECO:0000313" key="2">
    <source>
        <dbReference type="EMBL" id="RUP44386.1"/>
    </source>
</evidence>
<dbReference type="InterPro" id="IPR056681">
    <property type="entry name" value="DUF7779"/>
</dbReference>
<evidence type="ECO:0000313" key="3">
    <source>
        <dbReference type="Proteomes" id="UP000268093"/>
    </source>
</evidence>
<dbReference type="Pfam" id="PF25000">
    <property type="entry name" value="DUF7779"/>
    <property type="match status" value="1"/>
</dbReference>
<gene>
    <name evidence="2" type="ORF">BC936DRAFT_149542</name>
</gene>
<keyword evidence="3" id="KW-1185">Reference proteome</keyword>
<organism evidence="2 3">
    <name type="scientific">Jimgerdemannia flammicorona</name>
    <dbReference type="NCBI Taxonomy" id="994334"/>
    <lineage>
        <taxon>Eukaryota</taxon>
        <taxon>Fungi</taxon>
        <taxon>Fungi incertae sedis</taxon>
        <taxon>Mucoromycota</taxon>
        <taxon>Mucoromycotina</taxon>
        <taxon>Endogonomycetes</taxon>
        <taxon>Endogonales</taxon>
        <taxon>Endogonaceae</taxon>
        <taxon>Jimgerdemannia</taxon>
    </lineage>
</organism>
<comment type="caution">
    <text evidence="2">The sequence shown here is derived from an EMBL/GenBank/DDBJ whole genome shotgun (WGS) entry which is preliminary data.</text>
</comment>